<feature type="transmembrane region" description="Helical" evidence="1">
    <location>
        <begin position="111"/>
        <end position="132"/>
    </location>
</feature>
<feature type="transmembrane region" description="Helical" evidence="1">
    <location>
        <begin position="177"/>
        <end position="198"/>
    </location>
</feature>
<proteinExistence type="predicted"/>
<reference evidence="2 3" key="1">
    <citation type="submission" date="2023-12" db="EMBL/GenBank/DDBJ databases">
        <title>Novel species of the genus Arcicella isolated from rivers.</title>
        <authorList>
            <person name="Lu H."/>
        </authorList>
    </citation>
    <scope>NUCLEOTIDE SEQUENCE [LARGE SCALE GENOMIC DNA]</scope>
    <source>
        <strain evidence="2 3">KCTC 23307</strain>
    </source>
</reference>
<dbReference type="PANTHER" id="PTHR39419">
    <property type="entry name" value="SLL0814 PROTEIN"/>
    <property type="match status" value="1"/>
</dbReference>
<dbReference type="PANTHER" id="PTHR39419:SF1">
    <property type="entry name" value="SLL0814 PROTEIN"/>
    <property type="match status" value="1"/>
</dbReference>
<dbReference type="InterPro" id="IPR007354">
    <property type="entry name" value="CruF-like"/>
</dbReference>
<comment type="caution">
    <text evidence="2">The sequence shown here is derived from an EMBL/GenBank/DDBJ whole genome shotgun (WGS) entry which is preliminary data.</text>
</comment>
<feature type="transmembrane region" description="Helical" evidence="1">
    <location>
        <begin position="41"/>
        <end position="61"/>
    </location>
</feature>
<feature type="transmembrane region" description="Helical" evidence="1">
    <location>
        <begin position="207"/>
        <end position="225"/>
    </location>
</feature>
<feature type="transmembrane region" description="Helical" evidence="1">
    <location>
        <begin position="68"/>
        <end position="91"/>
    </location>
</feature>
<evidence type="ECO:0000313" key="3">
    <source>
        <dbReference type="Proteomes" id="UP001302949"/>
    </source>
</evidence>
<sequence>MNITHIQSVLISRYTKIVFIILPLMYVVGFIGLMLPQTQAYFKLLSAFNLWVSFAVLLAFHQDFQKSFIYFIIISFCTGFFVEVLGVHTGIIFGKYWYGATLGTKLFEVPIVIGANWFILVYSAGIIAEKVLSTLKASLYKKILVAFITATLMVSLDILIEPIAIKLDFWQWDANIIPLQNFIAWFIIAFILALYFTFTQFKKTNPLAFLIFSLQSLFFLLHTFFNT</sequence>
<feature type="transmembrane region" description="Helical" evidence="1">
    <location>
        <begin position="144"/>
        <end position="165"/>
    </location>
</feature>
<dbReference type="Pfam" id="PF04240">
    <property type="entry name" value="Caroten_synth"/>
    <property type="match status" value="1"/>
</dbReference>
<name>A0ABU5Q3X5_9BACT</name>
<protein>
    <submittedName>
        <fullName evidence="2">Carotenoid biosynthesis protein</fullName>
    </submittedName>
</protein>
<evidence type="ECO:0000313" key="2">
    <source>
        <dbReference type="EMBL" id="MEA5137525.1"/>
    </source>
</evidence>
<dbReference type="EMBL" id="JAYFUM010000001">
    <property type="protein sequence ID" value="MEA5137525.1"/>
    <property type="molecule type" value="Genomic_DNA"/>
</dbReference>
<feature type="transmembrane region" description="Helical" evidence="1">
    <location>
        <begin position="17"/>
        <end position="35"/>
    </location>
</feature>
<keyword evidence="1" id="KW-0472">Membrane</keyword>
<evidence type="ECO:0000256" key="1">
    <source>
        <dbReference type="SAM" id="Phobius"/>
    </source>
</evidence>
<gene>
    <name evidence="2" type="ORF">VB248_00175</name>
</gene>
<keyword evidence="3" id="KW-1185">Reference proteome</keyword>
<keyword evidence="1" id="KW-0812">Transmembrane</keyword>
<organism evidence="2 3">
    <name type="scientific">Arcicella rigui</name>
    <dbReference type="NCBI Taxonomy" id="797020"/>
    <lineage>
        <taxon>Bacteria</taxon>
        <taxon>Pseudomonadati</taxon>
        <taxon>Bacteroidota</taxon>
        <taxon>Cytophagia</taxon>
        <taxon>Cytophagales</taxon>
        <taxon>Flectobacillaceae</taxon>
        <taxon>Arcicella</taxon>
    </lineage>
</organism>
<dbReference type="RefSeq" id="WP_323294712.1">
    <property type="nucleotide sequence ID" value="NZ_JAYFUM010000001.1"/>
</dbReference>
<keyword evidence="1" id="KW-1133">Transmembrane helix</keyword>
<accession>A0ABU5Q3X5</accession>
<dbReference type="Proteomes" id="UP001302949">
    <property type="component" value="Unassembled WGS sequence"/>
</dbReference>